<dbReference type="EMBL" id="JARKIB010000417">
    <property type="protein sequence ID" value="KAJ7710051.1"/>
    <property type="molecule type" value="Genomic_DNA"/>
</dbReference>
<organism evidence="2 3">
    <name type="scientific">Mycena metata</name>
    <dbReference type="NCBI Taxonomy" id="1033252"/>
    <lineage>
        <taxon>Eukaryota</taxon>
        <taxon>Fungi</taxon>
        <taxon>Dikarya</taxon>
        <taxon>Basidiomycota</taxon>
        <taxon>Agaricomycotina</taxon>
        <taxon>Agaricomycetes</taxon>
        <taxon>Agaricomycetidae</taxon>
        <taxon>Agaricales</taxon>
        <taxon>Marasmiineae</taxon>
        <taxon>Mycenaceae</taxon>
        <taxon>Mycena</taxon>
    </lineage>
</organism>
<dbReference type="Proteomes" id="UP001215598">
    <property type="component" value="Unassembled WGS sequence"/>
</dbReference>
<comment type="caution">
    <text evidence="2">The sequence shown here is derived from an EMBL/GenBank/DDBJ whole genome shotgun (WGS) entry which is preliminary data.</text>
</comment>
<name>A0AAD7H1K7_9AGAR</name>
<gene>
    <name evidence="2" type="ORF">B0H16DRAFT_1745786</name>
</gene>
<evidence type="ECO:0000313" key="3">
    <source>
        <dbReference type="Proteomes" id="UP001215598"/>
    </source>
</evidence>
<reference evidence="2" key="1">
    <citation type="submission" date="2023-03" db="EMBL/GenBank/DDBJ databases">
        <title>Massive genome expansion in bonnet fungi (Mycena s.s.) driven by repeated elements and novel gene families across ecological guilds.</title>
        <authorList>
            <consortium name="Lawrence Berkeley National Laboratory"/>
            <person name="Harder C.B."/>
            <person name="Miyauchi S."/>
            <person name="Viragh M."/>
            <person name="Kuo A."/>
            <person name="Thoen E."/>
            <person name="Andreopoulos B."/>
            <person name="Lu D."/>
            <person name="Skrede I."/>
            <person name="Drula E."/>
            <person name="Henrissat B."/>
            <person name="Morin E."/>
            <person name="Kohler A."/>
            <person name="Barry K."/>
            <person name="LaButti K."/>
            <person name="Morin E."/>
            <person name="Salamov A."/>
            <person name="Lipzen A."/>
            <person name="Mereny Z."/>
            <person name="Hegedus B."/>
            <person name="Baldrian P."/>
            <person name="Stursova M."/>
            <person name="Weitz H."/>
            <person name="Taylor A."/>
            <person name="Grigoriev I.V."/>
            <person name="Nagy L.G."/>
            <person name="Martin F."/>
            <person name="Kauserud H."/>
        </authorList>
    </citation>
    <scope>NUCLEOTIDE SEQUENCE</scope>
    <source>
        <strain evidence="2">CBHHK182m</strain>
    </source>
</reference>
<evidence type="ECO:0000256" key="1">
    <source>
        <dbReference type="SAM" id="MobiDB-lite"/>
    </source>
</evidence>
<evidence type="ECO:0000313" key="2">
    <source>
        <dbReference type="EMBL" id="KAJ7710051.1"/>
    </source>
</evidence>
<keyword evidence="3" id="KW-1185">Reference proteome</keyword>
<feature type="region of interest" description="Disordered" evidence="1">
    <location>
        <begin position="1"/>
        <end position="26"/>
    </location>
</feature>
<protein>
    <submittedName>
        <fullName evidence="2">Uncharacterized protein</fullName>
    </submittedName>
</protein>
<accession>A0AAD7H1K7</accession>
<sequence>MPRTETLRSTRHGSPPKGVSGPRRSASRPCDAQLVFGCPIALLVWPQDGRPPAQLTVYPREDLRVFLSDHKIALAEVGFEQQDVKEPARYYQALGPRPGAWWRCTWNTPLRVRGRGDTILLADSRVDDHKDFEIHAPHMMSSDVPMSSNPRYTVDSLARRTNNSPEDQLLDFDTQITVMVWLKDAEEPLYATVYPRDDRRVRLADNEADLEMVGLQKENVTRLRRYRCQDGVGRWINCAWDTPLLVSDPGDALILSAPNVTQFKHFSVHEPHLIQL</sequence>
<dbReference type="AlphaFoldDB" id="A0AAD7H1K7"/>
<proteinExistence type="predicted"/>